<organism evidence="4 5">
    <name type="scientific">Candidatus Taenaricola geysiri</name>
    <dbReference type="NCBI Taxonomy" id="1974752"/>
    <lineage>
        <taxon>Bacteria</taxon>
        <taxon>Pseudomonadati</taxon>
        <taxon>Candidatus Omnitrophota</taxon>
        <taxon>Candidatus Taenaricola</taxon>
    </lineage>
</organism>
<dbReference type="EMBL" id="PFGP01000125">
    <property type="protein sequence ID" value="PIW65998.1"/>
    <property type="molecule type" value="Genomic_DNA"/>
</dbReference>
<evidence type="ECO:0000313" key="4">
    <source>
        <dbReference type="EMBL" id="PIW65998.1"/>
    </source>
</evidence>
<dbReference type="Pfam" id="PF01361">
    <property type="entry name" value="Tautomerase"/>
    <property type="match status" value="1"/>
</dbReference>
<evidence type="ECO:0000256" key="1">
    <source>
        <dbReference type="ARBA" id="ARBA00006723"/>
    </source>
</evidence>
<dbReference type="InterPro" id="IPR014347">
    <property type="entry name" value="Tautomerase/MIF_sf"/>
</dbReference>
<dbReference type="InterPro" id="IPR004370">
    <property type="entry name" value="4-OT-like_dom"/>
</dbReference>
<feature type="domain" description="4-oxalocrotonate tautomerase-like" evidence="3">
    <location>
        <begin position="2"/>
        <end position="58"/>
    </location>
</feature>
<reference evidence="4 5" key="1">
    <citation type="submission" date="2017-09" db="EMBL/GenBank/DDBJ databases">
        <title>Depth-based differentiation of microbial function through sediment-hosted aquifers and enrichment of novel symbionts in the deep terrestrial subsurface.</title>
        <authorList>
            <person name="Probst A.J."/>
            <person name="Ladd B."/>
            <person name="Jarett J.K."/>
            <person name="Geller-Mcgrath D.E."/>
            <person name="Sieber C.M."/>
            <person name="Emerson J.B."/>
            <person name="Anantharaman K."/>
            <person name="Thomas B.C."/>
            <person name="Malmstrom R."/>
            <person name="Stieglmeier M."/>
            <person name="Klingl A."/>
            <person name="Woyke T."/>
            <person name="Ryan C.M."/>
            <person name="Banfield J.F."/>
        </authorList>
    </citation>
    <scope>NUCLEOTIDE SEQUENCE [LARGE SCALE GENOMIC DNA]</scope>
    <source>
        <strain evidence="4">CG12_big_fil_rev_8_21_14_0_65_43_15</strain>
    </source>
</reference>
<dbReference type="SUPFAM" id="SSF55331">
    <property type="entry name" value="Tautomerase/MIF"/>
    <property type="match status" value="1"/>
</dbReference>
<accession>A0A2J0LDQ6</accession>
<protein>
    <submittedName>
        <fullName evidence="4">4-oxalocrotonate tautomerase</fullName>
    </submittedName>
</protein>
<dbReference type="AlphaFoldDB" id="A0A2J0LDQ6"/>
<comment type="similarity">
    <text evidence="1">Belongs to the 4-oxalocrotonate tautomerase family.</text>
</comment>
<evidence type="ECO:0000256" key="2">
    <source>
        <dbReference type="ARBA" id="ARBA00023235"/>
    </source>
</evidence>
<name>A0A2J0LDQ6_9BACT</name>
<dbReference type="GO" id="GO:0016853">
    <property type="term" value="F:isomerase activity"/>
    <property type="evidence" value="ECO:0007669"/>
    <property type="project" value="UniProtKB-KW"/>
</dbReference>
<evidence type="ECO:0000313" key="5">
    <source>
        <dbReference type="Proteomes" id="UP000231267"/>
    </source>
</evidence>
<dbReference type="PANTHER" id="PTHR35530">
    <property type="entry name" value="TAUTOMERASE-RELATED"/>
    <property type="match status" value="1"/>
</dbReference>
<sequence length="59" mass="6726">MPYVDLKLVGKLTKEQKEKIVDEFSATLEKVTKKPKQYTYVSIQEFDASNWGFGGKLLG</sequence>
<evidence type="ECO:0000259" key="3">
    <source>
        <dbReference type="Pfam" id="PF01361"/>
    </source>
</evidence>
<proteinExistence type="inferred from homology"/>
<dbReference type="Gene3D" id="3.30.429.10">
    <property type="entry name" value="Macrophage Migration Inhibitory Factor"/>
    <property type="match status" value="1"/>
</dbReference>
<keyword evidence="2" id="KW-0413">Isomerase</keyword>
<dbReference type="PANTHER" id="PTHR35530:SF1">
    <property type="entry name" value="2-HYDROXYMUCONATE TAUTOMERASE"/>
    <property type="match status" value="1"/>
</dbReference>
<gene>
    <name evidence="4" type="ORF">COW11_05570</name>
</gene>
<comment type="caution">
    <text evidence="4">The sequence shown here is derived from an EMBL/GenBank/DDBJ whole genome shotgun (WGS) entry which is preliminary data.</text>
</comment>
<dbReference type="Proteomes" id="UP000231267">
    <property type="component" value="Unassembled WGS sequence"/>
</dbReference>